<dbReference type="NCBIfam" id="NF006184">
    <property type="entry name" value="PRK08319.1"/>
    <property type="match status" value="1"/>
</dbReference>
<dbReference type="EMBL" id="JANFMP010000003">
    <property type="protein sequence ID" value="MDG4526253.1"/>
    <property type="molecule type" value="Genomic_DNA"/>
</dbReference>
<evidence type="ECO:0000256" key="2">
    <source>
        <dbReference type="ARBA" id="ARBA00004953"/>
    </source>
</evidence>
<evidence type="ECO:0000313" key="15">
    <source>
        <dbReference type="EMBL" id="CYW00517.1"/>
    </source>
</evidence>
<evidence type="ECO:0000256" key="10">
    <source>
        <dbReference type="ARBA" id="ARBA00023065"/>
    </source>
</evidence>
<evidence type="ECO:0000256" key="1">
    <source>
        <dbReference type="ARBA" id="ARBA00004429"/>
    </source>
</evidence>
<keyword evidence="12 14" id="KW-0170">Cobalt</keyword>
<dbReference type="NCBIfam" id="TIGR00123">
    <property type="entry name" value="cbiM"/>
    <property type="match status" value="1"/>
</dbReference>
<name>A0A123U508_STRSU</name>
<gene>
    <name evidence="14 15" type="primary">cbiM</name>
    <name evidence="15" type="ORF">ERS132539_00222</name>
    <name evidence="16" type="ORF">NOL13_02305</name>
</gene>
<reference evidence="15 17" key="1">
    <citation type="submission" date="2016-02" db="EMBL/GenBank/DDBJ databases">
        <authorList>
            <consortium name="Pathogen Informatics"/>
        </authorList>
    </citation>
    <scope>NUCLEOTIDE SEQUENCE [LARGE SCALE GENOMIC DNA]</scope>
    <source>
        <strain evidence="15 17">SS1013</strain>
    </source>
</reference>
<feature type="transmembrane region" description="Helical" evidence="14">
    <location>
        <begin position="35"/>
        <end position="55"/>
    </location>
</feature>
<evidence type="ECO:0000256" key="12">
    <source>
        <dbReference type="ARBA" id="ARBA00023285"/>
    </source>
</evidence>
<evidence type="ECO:0000256" key="4">
    <source>
        <dbReference type="ARBA" id="ARBA00022448"/>
    </source>
</evidence>
<dbReference type="HAMAP" id="MF_01462">
    <property type="entry name" value="CbiM"/>
    <property type="match status" value="1"/>
</dbReference>
<dbReference type="PANTHER" id="PTHR43627:SF1">
    <property type="entry name" value="COBALT TRANSPORT PROTEIN CBIM"/>
    <property type="match status" value="1"/>
</dbReference>
<keyword evidence="5 14" id="KW-1003">Cell membrane</keyword>
<feature type="transmembrane region" description="Helical" evidence="14">
    <location>
        <begin position="205"/>
        <end position="228"/>
    </location>
</feature>
<dbReference type="Pfam" id="PF01891">
    <property type="entry name" value="CbiM"/>
    <property type="match status" value="1"/>
</dbReference>
<evidence type="ECO:0000313" key="17">
    <source>
        <dbReference type="Proteomes" id="UP000069526"/>
    </source>
</evidence>
<comment type="subcellular location">
    <subcellularLocation>
        <location evidence="1">Cell inner membrane</location>
        <topology evidence="1">Multi-pass membrane protein</topology>
    </subcellularLocation>
    <subcellularLocation>
        <location evidence="14">Cell membrane</location>
        <topology evidence="14">Multi-pass membrane protein</topology>
    </subcellularLocation>
</comment>
<keyword evidence="11 14" id="KW-0472">Membrane</keyword>
<keyword evidence="4 14" id="KW-0813">Transport</keyword>
<keyword evidence="3 14" id="KW-0171">Cobalt transport</keyword>
<accession>A0A123U508</accession>
<evidence type="ECO:0000256" key="8">
    <source>
        <dbReference type="ARBA" id="ARBA00022729"/>
    </source>
</evidence>
<comment type="subunit">
    <text evidence="14">Forms an energy-coupling factor (ECF) transporter complex composed of an ATP-binding protein (A component, CbiO), a transmembrane protein (T component, CbiQ) and 2 possible substrate-capture proteins (S components, CbiM and CbiN) of unknown stoichimetry.</text>
</comment>
<keyword evidence="6 14" id="KW-0169">Cobalamin biosynthesis</keyword>
<dbReference type="GO" id="GO:0043190">
    <property type="term" value="C:ATP-binding cassette (ABC) transporter complex"/>
    <property type="evidence" value="ECO:0007669"/>
    <property type="project" value="InterPro"/>
</dbReference>
<evidence type="ECO:0000313" key="16">
    <source>
        <dbReference type="EMBL" id="MDG4526253.1"/>
    </source>
</evidence>
<dbReference type="FunFam" id="1.10.1760.20:FF:000001">
    <property type="entry name" value="Cobalt transport protein CbiM"/>
    <property type="match status" value="1"/>
</dbReference>
<evidence type="ECO:0000256" key="5">
    <source>
        <dbReference type="ARBA" id="ARBA00022475"/>
    </source>
</evidence>
<comment type="similarity">
    <text evidence="13 14">Belongs to the CbiM family.</text>
</comment>
<evidence type="ECO:0000256" key="11">
    <source>
        <dbReference type="ARBA" id="ARBA00023136"/>
    </source>
</evidence>
<keyword evidence="10 14" id="KW-0406">Ion transport</keyword>
<sequence length="240" mass="25433">MKKLLNLLALVALLTLVTATPVAAMHIMEGYLPPAHALLWFGVFAPFFLYGLFQLKKSVQKNPENKVGLALSGAFVFILSALKIPSVTGSTSHPTGVGFGTAMFGPSVMVVLGTICLLFQALFLAHGGLTTLGANGFSMAVVGPFVGYFVYKLALSMKVNQRVAIFLCAFVADLATYLTTSLQLSLAFPDAQAGVFGAAMKFMGVFMVTQIPIAIIEGLLSVVLYNLVVANAKKEEVGVF</sequence>
<dbReference type="UniPathway" id="UPA00148"/>
<dbReference type="GO" id="GO:0009236">
    <property type="term" value="P:cobalamin biosynthetic process"/>
    <property type="evidence" value="ECO:0007669"/>
    <property type="project" value="UniProtKB-UniRule"/>
</dbReference>
<dbReference type="GO" id="GO:0005524">
    <property type="term" value="F:ATP binding"/>
    <property type="evidence" value="ECO:0007669"/>
    <property type="project" value="UniProtKB-KW"/>
</dbReference>
<dbReference type="InterPro" id="IPR018024">
    <property type="entry name" value="CbiM"/>
</dbReference>
<evidence type="ECO:0000256" key="7">
    <source>
        <dbReference type="ARBA" id="ARBA00022692"/>
    </source>
</evidence>
<dbReference type="GO" id="GO:0015087">
    <property type="term" value="F:cobalt ion transmembrane transporter activity"/>
    <property type="evidence" value="ECO:0007669"/>
    <property type="project" value="UniProtKB-UniRule"/>
</dbReference>
<keyword evidence="15" id="KW-0067">ATP-binding</keyword>
<dbReference type="InterPro" id="IPR002751">
    <property type="entry name" value="CbiM/NikMN"/>
</dbReference>
<evidence type="ECO:0000256" key="9">
    <source>
        <dbReference type="ARBA" id="ARBA00022989"/>
    </source>
</evidence>
<keyword evidence="15" id="KW-0547">Nucleotide-binding</keyword>
<feature type="transmembrane region" description="Helical" evidence="14">
    <location>
        <begin position="132"/>
        <end position="151"/>
    </location>
</feature>
<dbReference type="Proteomes" id="UP001152875">
    <property type="component" value="Unassembled WGS sequence"/>
</dbReference>
<evidence type="ECO:0000256" key="3">
    <source>
        <dbReference type="ARBA" id="ARBA00022426"/>
    </source>
</evidence>
<comment type="function">
    <text evidence="14">Part of the energy-coupling factor (ECF) transporter complex CbiMNOQ involved in cobalt import.</text>
</comment>
<evidence type="ECO:0000256" key="14">
    <source>
        <dbReference type="HAMAP-Rule" id="MF_01462"/>
    </source>
</evidence>
<dbReference type="AlphaFoldDB" id="A0A123U508"/>
<dbReference type="PANTHER" id="PTHR43627">
    <property type="match status" value="1"/>
</dbReference>
<feature type="transmembrane region" description="Helical" evidence="14">
    <location>
        <begin position="163"/>
        <end position="184"/>
    </location>
</feature>
<dbReference type="RefSeq" id="WP_044766542.1">
    <property type="nucleotide sequence ID" value="NZ_CEIH01000020.1"/>
</dbReference>
<evidence type="ECO:0000256" key="13">
    <source>
        <dbReference type="ARBA" id="ARBA00060918"/>
    </source>
</evidence>
<dbReference type="Gene3D" id="1.10.1760.20">
    <property type="match status" value="1"/>
</dbReference>
<reference evidence="16" key="2">
    <citation type="submission" date="2022-07" db="EMBL/GenBank/DDBJ databases">
        <title>Whole Genome Sequencing of Streptococcus suis.</title>
        <authorList>
            <person name="Dai X."/>
            <person name="Huang J."/>
            <person name="Wang L."/>
        </authorList>
    </citation>
    <scope>NUCLEOTIDE SEQUENCE</scope>
    <source>
        <strain evidence="16">XNB2</strain>
    </source>
</reference>
<protein>
    <recommendedName>
        <fullName evidence="14">Cobalt transport protein CbiM</fullName>
    </recommendedName>
    <alternativeName>
        <fullName evidence="14">Energy-coupling factor transporter probable substrate-capture protein CbiM</fullName>
        <shortName evidence="14">ECF transporter S component CbiM</shortName>
    </alternativeName>
</protein>
<comment type="pathway">
    <text evidence="2 14">Cofactor biosynthesis; adenosylcobalamin biosynthesis.</text>
</comment>
<dbReference type="EMBL" id="FIJK01000003">
    <property type="protein sequence ID" value="CYW00517.1"/>
    <property type="molecule type" value="Genomic_DNA"/>
</dbReference>
<feature type="transmembrane region" description="Helical" evidence="14">
    <location>
        <begin position="104"/>
        <end position="125"/>
    </location>
</feature>
<dbReference type="Proteomes" id="UP000069526">
    <property type="component" value="Unassembled WGS sequence"/>
</dbReference>
<keyword evidence="8" id="KW-0732">Signal</keyword>
<keyword evidence="9 14" id="KW-1133">Transmembrane helix</keyword>
<evidence type="ECO:0000256" key="6">
    <source>
        <dbReference type="ARBA" id="ARBA00022573"/>
    </source>
</evidence>
<proteinExistence type="inferred from homology"/>
<organism evidence="15 17">
    <name type="scientific">Streptococcus suis</name>
    <dbReference type="NCBI Taxonomy" id="1307"/>
    <lineage>
        <taxon>Bacteria</taxon>
        <taxon>Bacillati</taxon>
        <taxon>Bacillota</taxon>
        <taxon>Bacilli</taxon>
        <taxon>Lactobacillales</taxon>
        <taxon>Streptococcaceae</taxon>
        <taxon>Streptococcus</taxon>
    </lineage>
</organism>
<keyword evidence="7 14" id="KW-0812">Transmembrane</keyword>